<dbReference type="OrthoDB" id="9181323at2"/>
<proteinExistence type="predicted"/>
<protein>
    <submittedName>
        <fullName evidence="1">Uncharacterized protein</fullName>
    </submittedName>
</protein>
<dbReference type="EMBL" id="CP000089">
    <property type="protein sequence ID" value="AAZ46132.1"/>
    <property type="molecule type" value="Genomic_DNA"/>
</dbReference>
<dbReference type="HOGENOM" id="CLU_2034215_0_0_4"/>
<dbReference type="KEGG" id="dar:Daro_1383"/>
<dbReference type="AlphaFoldDB" id="Q47G99"/>
<evidence type="ECO:0000313" key="1">
    <source>
        <dbReference type="EMBL" id="AAZ46132.1"/>
    </source>
</evidence>
<name>Q47G99_DECAR</name>
<organism evidence="1">
    <name type="scientific">Dechloromonas aromatica (strain RCB)</name>
    <dbReference type="NCBI Taxonomy" id="159087"/>
    <lineage>
        <taxon>Bacteria</taxon>
        <taxon>Pseudomonadati</taxon>
        <taxon>Pseudomonadota</taxon>
        <taxon>Betaproteobacteria</taxon>
        <taxon>Rhodocyclales</taxon>
        <taxon>Azonexaceae</taxon>
        <taxon>Dechloromonas</taxon>
    </lineage>
</organism>
<gene>
    <name evidence="1" type="ordered locus">Daro_1383</name>
</gene>
<reference evidence="1" key="1">
    <citation type="submission" date="2005-08" db="EMBL/GenBank/DDBJ databases">
        <title>Complete sequence of Dechloromonas aromatica RCB.</title>
        <authorList>
            <person name="Salinero K.K."/>
            <person name="Copeland A."/>
            <person name="Lucas S."/>
            <person name="Lapidus A."/>
            <person name="Barry K."/>
            <person name="Detter J.C."/>
            <person name="Glavina T."/>
            <person name="Hammon N."/>
            <person name="Israni S."/>
            <person name="Pitluck S."/>
            <person name="Di Bartolo G."/>
            <person name="Trong S."/>
            <person name="Schmutz J."/>
            <person name="Larimer F."/>
            <person name="Land M."/>
            <person name="Ivanova N."/>
            <person name="Richardson P."/>
        </authorList>
    </citation>
    <scope>NUCLEOTIDE SEQUENCE</scope>
    <source>
        <strain evidence="1">RCB</strain>
    </source>
</reference>
<sequence>MSDLTASWLAAQFPDVRAELANLIDYRPEPAFIRLLAELLPVVPCPGLVDLYYDIWYCVPSRLALRIAMKQVHAPEALAQYLALTERVLVDATVCAAFESQLSDADDVDEVIFWLKRRAGR</sequence>
<accession>Q47G99</accession>
<dbReference type="STRING" id="159087.Daro_1383"/>